<proteinExistence type="predicted"/>
<dbReference type="CDD" id="cd07067">
    <property type="entry name" value="HP_PGM_like"/>
    <property type="match status" value="1"/>
</dbReference>
<dbReference type="OrthoDB" id="4287477at2"/>
<dbReference type="EMBL" id="PEBJ01000005">
    <property type="protein sequence ID" value="PJM76542.1"/>
    <property type="molecule type" value="Genomic_DNA"/>
</dbReference>
<organism evidence="3 4">
    <name type="scientific">Bifidobacterium felsineum</name>
    <dbReference type="NCBI Taxonomy" id="2045440"/>
    <lineage>
        <taxon>Bacteria</taxon>
        <taxon>Bacillati</taxon>
        <taxon>Actinomycetota</taxon>
        <taxon>Actinomycetes</taxon>
        <taxon>Bifidobacteriales</taxon>
        <taxon>Bifidobacteriaceae</taxon>
        <taxon>Bifidobacterium</taxon>
    </lineage>
</organism>
<dbReference type="CDD" id="cd03673">
    <property type="entry name" value="NUDIX_Ap6A_hydrolase"/>
    <property type="match status" value="1"/>
</dbReference>
<dbReference type="Pfam" id="PF00293">
    <property type="entry name" value="NUDIX"/>
    <property type="match status" value="1"/>
</dbReference>
<dbReference type="InterPro" id="IPR020084">
    <property type="entry name" value="NUDIX_hydrolase_CS"/>
</dbReference>
<dbReference type="Gene3D" id="3.90.79.10">
    <property type="entry name" value="Nucleoside Triphosphate Pyrophosphohydrolase"/>
    <property type="match status" value="1"/>
</dbReference>
<dbReference type="AlphaFoldDB" id="A0A2M9HIA2"/>
<dbReference type="PROSITE" id="PS00893">
    <property type="entry name" value="NUDIX_BOX"/>
    <property type="match status" value="1"/>
</dbReference>
<dbReference type="PANTHER" id="PTHR21340:SF0">
    <property type="entry name" value="BIS(5'-NUCLEOSYL)-TETRAPHOSPHATASE [ASYMMETRICAL]"/>
    <property type="match status" value="1"/>
</dbReference>
<dbReference type="SUPFAM" id="SSF53254">
    <property type="entry name" value="Phosphoglycerate mutase-like"/>
    <property type="match status" value="1"/>
</dbReference>
<dbReference type="GO" id="GO:0006167">
    <property type="term" value="P:AMP biosynthetic process"/>
    <property type="evidence" value="ECO:0007669"/>
    <property type="project" value="TreeGrafter"/>
</dbReference>
<sequence length="375" mass="41688">MRHVTEAAGGIIYRWKTAESSATQTLSTREQSESDESYDAANAQALSDSSHNVLSQIELCIVHRPKYDDWSWPKGKLDPNESHRHAAVREMGEESGLPVALGAYLGEVTYPISEEGAKHRHTKNISEDGKHVLFWMAHPISAVDNLRRTHAFGPVHRADEGEIDEVLWLTPLEARKKLTHSTDKDVLALFVDRVQEGALKAQPVIIVRHGKAEARKMWKGTDANRPITPRGAAAAYALNPELACFNPIRLATSPWIRCQQTLETFAWETNSEMVKLNELTEDAFAANPEGAWECTLSEIDFALEREQGTVICMHRPVIGGMFEHLRGMCRPAALGKRLIAKTPFMPTGTAVALFVVSTPDGPEIIDIQKVQPLVY</sequence>
<feature type="domain" description="Nudix hydrolase" evidence="2">
    <location>
        <begin position="36"/>
        <end position="192"/>
    </location>
</feature>
<dbReference type="Pfam" id="PF00300">
    <property type="entry name" value="His_Phos_1"/>
    <property type="match status" value="1"/>
</dbReference>
<keyword evidence="4" id="KW-1185">Reference proteome</keyword>
<evidence type="ECO:0000256" key="1">
    <source>
        <dbReference type="ARBA" id="ARBA00022801"/>
    </source>
</evidence>
<comment type="caution">
    <text evidence="3">The sequence shown here is derived from an EMBL/GenBank/DDBJ whole genome shotgun (WGS) entry which is preliminary data.</text>
</comment>
<keyword evidence="1 3" id="KW-0378">Hydrolase</keyword>
<dbReference type="GO" id="GO:0006754">
    <property type="term" value="P:ATP biosynthetic process"/>
    <property type="evidence" value="ECO:0007669"/>
    <property type="project" value="TreeGrafter"/>
</dbReference>
<dbReference type="PANTHER" id="PTHR21340">
    <property type="entry name" value="DIADENOSINE 5,5-P1,P4-TETRAPHOSPHATE PYROPHOSPHOHYDROLASE MUTT"/>
    <property type="match status" value="1"/>
</dbReference>
<dbReference type="Proteomes" id="UP000229239">
    <property type="component" value="Unassembled WGS sequence"/>
</dbReference>
<gene>
    <name evidence="3" type="ORF">CSQ86_08640</name>
</gene>
<dbReference type="SMART" id="SM00855">
    <property type="entry name" value="PGAM"/>
    <property type="match status" value="1"/>
</dbReference>
<reference evidence="4" key="1">
    <citation type="submission" date="2017-10" db="EMBL/GenBank/DDBJ databases">
        <title>Draft genome sequences of strains TRE 1, TRE 9, TRE H and TRI 7, isolated from tamarins, belonging to four potential novel Bifidobacterium species.</title>
        <authorList>
            <person name="Mattarelli P."/>
            <person name="Modesto M."/>
            <person name="Puglisi E."/>
            <person name="Morelli L."/>
            <person name="Bonetti A."/>
            <person name="Spezio C."/>
            <person name="Sandri C."/>
        </authorList>
    </citation>
    <scope>NUCLEOTIDE SEQUENCE [LARGE SCALE GENOMIC DNA]</scope>
    <source>
        <strain evidence="4">TREH</strain>
    </source>
</reference>
<evidence type="ECO:0000259" key="2">
    <source>
        <dbReference type="PROSITE" id="PS51462"/>
    </source>
</evidence>
<dbReference type="InterPro" id="IPR013078">
    <property type="entry name" value="His_Pase_superF_clade-1"/>
</dbReference>
<dbReference type="InterPro" id="IPR051325">
    <property type="entry name" value="Nudix_hydrolase_domain"/>
</dbReference>
<evidence type="ECO:0000313" key="4">
    <source>
        <dbReference type="Proteomes" id="UP000229239"/>
    </source>
</evidence>
<dbReference type="GO" id="GO:0004081">
    <property type="term" value="F:bis(5'-nucleosyl)-tetraphosphatase (asymmetrical) activity"/>
    <property type="evidence" value="ECO:0007669"/>
    <property type="project" value="TreeGrafter"/>
</dbReference>
<dbReference type="InterPro" id="IPR029033">
    <property type="entry name" value="His_PPase_superfam"/>
</dbReference>
<evidence type="ECO:0000313" key="3">
    <source>
        <dbReference type="EMBL" id="PJM76542.1"/>
    </source>
</evidence>
<dbReference type="InterPro" id="IPR015797">
    <property type="entry name" value="NUDIX_hydrolase-like_dom_sf"/>
</dbReference>
<dbReference type="PROSITE" id="PS51462">
    <property type="entry name" value="NUDIX"/>
    <property type="match status" value="1"/>
</dbReference>
<dbReference type="SUPFAM" id="SSF55811">
    <property type="entry name" value="Nudix"/>
    <property type="match status" value="1"/>
</dbReference>
<dbReference type="RefSeq" id="WP_100494735.1">
    <property type="nucleotide sequence ID" value="NZ_PEBJ01000005.1"/>
</dbReference>
<dbReference type="Gene3D" id="3.40.50.1240">
    <property type="entry name" value="Phosphoglycerate mutase-like"/>
    <property type="match status" value="1"/>
</dbReference>
<accession>A0A2M9HIA2</accession>
<protein>
    <submittedName>
        <fullName evidence="3">NTP pyrophosphohydrolase</fullName>
    </submittedName>
</protein>
<name>A0A2M9HIA2_9BIFI</name>
<dbReference type="InterPro" id="IPR000086">
    <property type="entry name" value="NUDIX_hydrolase_dom"/>
</dbReference>